<dbReference type="AlphaFoldDB" id="A0A7L4D874"/>
<dbReference type="Proteomes" id="UP000541249">
    <property type="component" value="Unassembled WGS sequence"/>
</dbReference>
<dbReference type="Pfam" id="PF00079">
    <property type="entry name" value="Serpin"/>
    <property type="match status" value="1"/>
</dbReference>
<dbReference type="PANTHER" id="PTHR11461">
    <property type="entry name" value="SERINE PROTEASE INHIBITOR, SERPIN"/>
    <property type="match status" value="1"/>
</dbReference>
<dbReference type="InterPro" id="IPR023796">
    <property type="entry name" value="Serpin_dom"/>
</dbReference>
<dbReference type="InterPro" id="IPR042178">
    <property type="entry name" value="Serpin_sf_1"/>
</dbReference>
<evidence type="ECO:0000313" key="3">
    <source>
        <dbReference type="EMBL" id="NXW57633.1"/>
    </source>
</evidence>
<dbReference type="OrthoDB" id="671595at2759"/>
<dbReference type="EMBL" id="VZZY01008818">
    <property type="protein sequence ID" value="NXW57633.1"/>
    <property type="molecule type" value="Genomic_DNA"/>
</dbReference>
<protein>
    <submittedName>
        <fullName evidence="3">PAI2 inhibitor</fullName>
    </submittedName>
</protein>
<accession>A0A7L4D874</accession>
<evidence type="ECO:0000256" key="1">
    <source>
        <dbReference type="RuleBase" id="RU000411"/>
    </source>
</evidence>
<evidence type="ECO:0000259" key="2">
    <source>
        <dbReference type="SMART" id="SM00093"/>
    </source>
</evidence>
<dbReference type="SMART" id="SM00093">
    <property type="entry name" value="SERPIN"/>
    <property type="match status" value="1"/>
</dbReference>
<dbReference type="GO" id="GO:0004867">
    <property type="term" value="F:serine-type endopeptidase inhibitor activity"/>
    <property type="evidence" value="ECO:0007669"/>
    <property type="project" value="InterPro"/>
</dbReference>
<feature type="non-terminal residue" evidence="3">
    <location>
        <position position="242"/>
    </location>
</feature>
<gene>
    <name evidence="3" type="primary">Serpinb2_0</name>
    <name evidence="3" type="ORF">EURGUL_R07065</name>
</gene>
<dbReference type="InterPro" id="IPR000215">
    <property type="entry name" value="Serpin_fam"/>
</dbReference>
<evidence type="ECO:0000313" key="4">
    <source>
        <dbReference type="Proteomes" id="UP000541249"/>
    </source>
</evidence>
<reference evidence="3 4" key="1">
    <citation type="submission" date="2019-09" db="EMBL/GenBank/DDBJ databases">
        <title>Bird 10,000 Genomes (B10K) Project - Family phase.</title>
        <authorList>
            <person name="Zhang G."/>
        </authorList>
    </citation>
    <scope>NUCLEOTIDE SEQUENCE [LARGE SCALE GENOMIC DNA]</scope>
    <source>
        <strain evidence="3">B10K-DU-002-51</strain>
        <tissue evidence="3">Muscle</tissue>
    </source>
</reference>
<feature type="non-terminal residue" evidence="3">
    <location>
        <position position="1"/>
    </location>
</feature>
<comment type="caution">
    <text evidence="3">The sequence shown here is derived from an EMBL/GenBank/DDBJ whole genome shotgun (WGS) entry which is preliminary data.</text>
</comment>
<keyword evidence="4" id="KW-1185">Reference proteome</keyword>
<name>A0A7L4D874_9AVES</name>
<dbReference type="SUPFAM" id="SSF56574">
    <property type="entry name" value="Serpins"/>
    <property type="match status" value="1"/>
</dbReference>
<organism evidence="3 4">
    <name type="scientific">Eurystomus gularis</name>
    <dbReference type="NCBI Taxonomy" id="325343"/>
    <lineage>
        <taxon>Eukaryota</taxon>
        <taxon>Metazoa</taxon>
        <taxon>Chordata</taxon>
        <taxon>Craniata</taxon>
        <taxon>Vertebrata</taxon>
        <taxon>Euteleostomi</taxon>
        <taxon>Archelosauria</taxon>
        <taxon>Archosauria</taxon>
        <taxon>Dinosauria</taxon>
        <taxon>Saurischia</taxon>
        <taxon>Theropoda</taxon>
        <taxon>Coelurosauria</taxon>
        <taxon>Aves</taxon>
        <taxon>Neognathae</taxon>
        <taxon>Neoaves</taxon>
        <taxon>Telluraves</taxon>
        <taxon>Coraciimorphae</taxon>
        <taxon>Coraciiformes</taxon>
        <taxon>Coraciidae</taxon>
        <taxon>Eurystomus</taxon>
    </lineage>
</organism>
<dbReference type="GO" id="GO:0005615">
    <property type="term" value="C:extracellular space"/>
    <property type="evidence" value="ECO:0007669"/>
    <property type="project" value="InterPro"/>
</dbReference>
<dbReference type="PANTHER" id="PTHR11461:SF61">
    <property type="entry name" value="PLASMINOGEN ACTIVATOR INHIBITOR 2"/>
    <property type="match status" value="1"/>
</dbReference>
<feature type="domain" description="Serpin" evidence="2">
    <location>
        <begin position="13"/>
        <end position="242"/>
    </location>
</feature>
<dbReference type="InterPro" id="IPR036186">
    <property type="entry name" value="Serpin_sf"/>
</dbReference>
<proteinExistence type="inferred from homology"/>
<dbReference type="Gene3D" id="3.30.497.10">
    <property type="entry name" value="Antithrombin, subunit I, domain 2"/>
    <property type="match status" value="1"/>
</dbReference>
<comment type="similarity">
    <text evidence="1">Belongs to the serpin family.</text>
</comment>
<sequence length="242" mass="27552">MEALNKANTSFALNFFKHECQEDGDKNILFSPLSISSALATVYLGAKGNTADQIAKVLHFNKAEGARNITTTIKMQIYSRTEEHLTNQCACFQKTEIEKKDNIHAEFKALNFEINQHTKNYVLKSVSELYGEKSLPFSKEYLELAKIYYNAEPQSVNFVGAADEIRRQINSKVKHQTEGKIQNLLPPGSIDSLTRLVLINALYFKGNWATKFEAEATRQRPFRINTHTTKPVSMMYLSDKFN</sequence>